<accession>A0A6C0ESI9</accession>
<dbReference type="EMBL" id="MN738929">
    <property type="protein sequence ID" value="QHT32007.1"/>
    <property type="molecule type" value="Genomic_DNA"/>
</dbReference>
<name>A0A6C0ESI9_9ZZZZ</name>
<proteinExistence type="predicted"/>
<dbReference type="AlphaFoldDB" id="A0A6C0ESI9"/>
<feature type="transmembrane region" description="Helical" evidence="1">
    <location>
        <begin position="20"/>
        <end position="44"/>
    </location>
</feature>
<sequence length="292" mass="33948">MVNESKSSIEATFDNYGKLFSALFVDITHIGIVIFVILCILNLINKDPDVLYPIDKSSTYYVSSKHDCDLNTVMAGPNSFCKPLSKSPSNTEPTGWFSKYFINYANNIGYLNGGSMSMFWLWVFFLLYEMEYFVNSWINTAHKISKSFMDTTIVRFVTIFIGIHFITLAKDKYVSPFLLRLFKMDRRKKPKGKSKYDYIKNMLLDLPINLFISLFCIVFLVFVFLMIPSIFGFIFVLLKSLSMNMSIQVNVLSFFTLYLCFKTLKTFISFMYGQFDPKTIRKKRKKAKKNKG</sequence>
<organism evidence="2">
    <name type="scientific">viral metagenome</name>
    <dbReference type="NCBI Taxonomy" id="1070528"/>
    <lineage>
        <taxon>unclassified sequences</taxon>
        <taxon>metagenomes</taxon>
        <taxon>organismal metagenomes</taxon>
    </lineage>
</organism>
<feature type="transmembrane region" description="Helical" evidence="1">
    <location>
        <begin position="148"/>
        <end position="169"/>
    </location>
</feature>
<reference evidence="2" key="1">
    <citation type="journal article" date="2020" name="Nature">
        <title>Giant virus diversity and host interactions through global metagenomics.</title>
        <authorList>
            <person name="Schulz F."/>
            <person name="Roux S."/>
            <person name="Paez-Espino D."/>
            <person name="Jungbluth S."/>
            <person name="Walsh D.A."/>
            <person name="Denef V.J."/>
            <person name="McMahon K.D."/>
            <person name="Konstantinidis K.T."/>
            <person name="Eloe-Fadrosh E.A."/>
            <person name="Kyrpides N.C."/>
            <person name="Woyke T."/>
        </authorList>
    </citation>
    <scope>NUCLEOTIDE SEQUENCE</scope>
    <source>
        <strain evidence="2">GVMAG-M-3300009159-65</strain>
    </source>
</reference>
<keyword evidence="1" id="KW-0812">Transmembrane</keyword>
<keyword evidence="1" id="KW-0472">Membrane</keyword>
<evidence type="ECO:0000256" key="1">
    <source>
        <dbReference type="SAM" id="Phobius"/>
    </source>
</evidence>
<keyword evidence="1" id="KW-1133">Transmembrane helix</keyword>
<feature type="transmembrane region" description="Helical" evidence="1">
    <location>
        <begin position="210"/>
        <end position="235"/>
    </location>
</feature>
<evidence type="ECO:0000313" key="2">
    <source>
        <dbReference type="EMBL" id="QHT32007.1"/>
    </source>
</evidence>
<protein>
    <submittedName>
        <fullName evidence="2">Uncharacterized protein</fullName>
    </submittedName>
</protein>
<feature type="transmembrane region" description="Helical" evidence="1">
    <location>
        <begin position="255"/>
        <end position="275"/>
    </location>
</feature>
<feature type="transmembrane region" description="Helical" evidence="1">
    <location>
        <begin position="108"/>
        <end position="128"/>
    </location>
</feature>